<dbReference type="PROSITE" id="PS51855">
    <property type="entry name" value="MGS"/>
    <property type="match status" value="1"/>
</dbReference>
<feature type="domain" description="MGS-like" evidence="2">
    <location>
        <begin position="1"/>
        <end position="155"/>
    </location>
</feature>
<dbReference type="PANTHER" id="PTHR11692:SF0">
    <property type="entry name" value="BIFUNCTIONAL PURINE BIOSYNTHESIS PROTEIN ATIC"/>
    <property type="match status" value="1"/>
</dbReference>
<protein>
    <submittedName>
        <fullName evidence="3">MGS domain protein</fullName>
    </submittedName>
</protein>
<dbReference type="GeneID" id="8738874"/>
<keyword evidence="1" id="KW-0665">Pyrimidine biosynthesis</keyword>
<dbReference type="Gene3D" id="3.40.50.1380">
    <property type="entry name" value="Methylglyoxal synthase-like domain"/>
    <property type="match status" value="1"/>
</dbReference>
<dbReference type="HOGENOM" id="CLU_016316_2_1_2"/>
<dbReference type="PANTHER" id="PTHR11692">
    <property type="entry name" value="BIFUNCTIONAL PURINE BIOSYNTHESIS PROTEIN PURH"/>
    <property type="match status" value="1"/>
</dbReference>
<dbReference type="OrthoDB" id="52603at2157"/>
<dbReference type="KEGG" id="apo:Arcpr_0224"/>
<evidence type="ECO:0000259" key="2">
    <source>
        <dbReference type="PROSITE" id="PS51855"/>
    </source>
</evidence>
<keyword evidence="4" id="KW-1185">Reference proteome</keyword>
<dbReference type="STRING" id="572546.Arcpr_0224"/>
<dbReference type="GO" id="GO:0004643">
    <property type="term" value="F:phosphoribosylaminoimidazolecarboxamide formyltransferase activity"/>
    <property type="evidence" value="ECO:0007669"/>
    <property type="project" value="InterPro"/>
</dbReference>
<sequence>MNVLISVSRKDKLERFAKALVNLGYTLYATEGTAKFLENCGIPVRRLSEITHLSESEDLKTLHPEVFKRIYGGFFSLIVVNLYEDKVDVGGVALIRAGIKAGVPVVCYPEDYEKVLEDLKNGRDLSWLDLKALLYLIYNDLELLKRKLYISRDIA</sequence>
<dbReference type="EMBL" id="CP001857">
    <property type="protein sequence ID" value="ADB57295.1"/>
    <property type="molecule type" value="Genomic_DNA"/>
</dbReference>
<dbReference type="AlphaFoldDB" id="D2RG70"/>
<reference evidence="3 4" key="1">
    <citation type="journal article" date="2010" name="Stand. Genomic Sci.">
        <title>Complete genome sequence of Archaeoglobus profundus type strain (AV18).</title>
        <authorList>
            <person name="von Jan M."/>
            <person name="Lapidus A."/>
            <person name="Del Rio T.G."/>
            <person name="Copeland A."/>
            <person name="Tice H."/>
            <person name="Cheng J.F."/>
            <person name="Lucas S."/>
            <person name="Chen F."/>
            <person name="Nolan M."/>
            <person name="Goodwin L."/>
            <person name="Han C."/>
            <person name="Pitluck S."/>
            <person name="Liolios K."/>
            <person name="Ivanova N."/>
            <person name="Mavromatis K."/>
            <person name="Ovchinnikova G."/>
            <person name="Chertkov O."/>
            <person name="Pati A."/>
            <person name="Chen A."/>
            <person name="Palaniappan K."/>
            <person name="Land M."/>
            <person name="Hauser L."/>
            <person name="Chang Y.J."/>
            <person name="Jeffries C.D."/>
            <person name="Saunders E."/>
            <person name="Brettin T."/>
            <person name="Detter J.C."/>
            <person name="Chain P."/>
            <person name="Eichinger K."/>
            <person name="Huber H."/>
            <person name="Spring S."/>
            <person name="Rohde M."/>
            <person name="Goker M."/>
            <person name="Wirth R."/>
            <person name="Woyke T."/>
            <person name="Bristow J."/>
            <person name="Eisen J.A."/>
            <person name="Markowitz V."/>
            <person name="Hugenholtz P."/>
            <person name="Kyrpides N.C."/>
            <person name="Klenk H.P."/>
        </authorList>
    </citation>
    <scope>NUCLEOTIDE SEQUENCE [LARGE SCALE GENOMIC DNA]</scope>
    <source>
        <strain evidence="4">DSM 5631 / JCM 9629 / NBRC 100127 / Av18</strain>
    </source>
</reference>
<dbReference type="eggNOG" id="arCOG01594">
    <property type="taxonomic scope" value="Archaea"/>
</dbReference>
<dbReference type="InterPro" id="IPR011607">
    <property type="entry name" value="MGS-like_dom"/>
</dbReference>
<dbReference type="SMART" id="SM00851">
    <property type="entry name" value="MGS"/>
    <property type="match status" value="1"/>
</dbReference>
<dbReference type="GO" id="GO:0005829">
    <property type="term" value="C:cytosol"/>
    <property type="evidence" value="ECO:0007669"/>
    <property type="project" value="TreeGrafter"/>
</dbReference>
<gene>
    <name evidence="3" type="ordered locus">Arcpr_0224</name>
</gene>
<dbReference type="PaxDb" id="572546-Arcpr_0224"/>
<proteinExistence type="predicted"/>
<dbReference type="InterPro" id="IPR036914">
    <property type="entry name" value="MGS-like_dom_sf"/>
</dbReference>
<evidence type="ECO:0000256" key="1">
    <source>
        <dbReference type="ARBA" id="ARBA00022975"/>
    </source>
</evidence>
<dbReference type="RefSeq" id="WP_012939631.1">
    <property type="nucleotide sequence ID" value="NC_013741.1"/>
</dbReference>
<dbReference type="GO" id="GO:0003937">
    <property type="term" value="F:IMP cyclohydrolase activity"/>
    <property type="evidence" value="ECO:0007669"/>
    <property type="project" value="InterPro"/>
</dbReference>
<dbReference type="GO" id="GO:0006189">
    <property type="term" value="P:'de novo' IMP biosynthetic process"/>
    <property type="evidence" value="ECO:0007669"/>
    <property type="project" value="TreeGrafter"/>
</dbReference>
<name>D2RG70_ARCPA</name>
<dbReference type="Proteomes" id="UP000001901">
    <property type="component" value="Chromosome"/>
</dbReference>
<evidence type="ECO:0000313" key="4">
    <source>
        <dbReference type="Proteomes" id="UP000001901"/>
    </source>
</evidence>
<evidence type="ECO:0000313" key="3">
    <source>
        <dbReference type="EMBL" id="ADB57295.1"/>
    </source>
</evidence>
<dbReference type="SUPFAM" id="SSF52335">
    <property type="entry name" value="Methylglyoxal synthase-like"/>
    <property type="match status" value="1"/>
</dbReference>
<dbReference type="Pfam" id="PF02142">
    <property type="entry name" value="MGS"/>
    <property type="match status" value="1"/>
</dbReference>
<organism evidence="3 4">
    <name type="scientific">Archaeoglobus profundus (strain DSM 5631 / JCM 9629 / NBRC 100127 / Av18)</name>
    <dbReference type="NCBI Taxonomy" id="572546"/>
    <lineage>
        <taxon>Archaea</taxon>
        <taxon>Methanobacteriati</taxon>
        <taxon>Methanobacteriota</taxon>
        <taxon>Archaeoglobi</taxon>
        <taxon>Archaeoglobales</taxon>
        <taxon>Archaeoglobaceae</taxon>
        <taxon>Archaeoglobus</taxon>
    </lineage>
</organism>
<dbReference type="InterPro" id="IPR002695">
    <property type="entry name" value="PurH-like"/>
</dbReference>
<dbReference type="GO" id="GO:0006221">
    <property type="term" value="P:pyrimidine nucleotide biosynthetic process"/>
    <property type="evidence" value="ECO:0007669"/>
    <property type="project" value="UniProtKB-KW"/>
</dbReference>
<accession>D2RG70</accession>